<evidence type="ECO:0000256" key="2">
    <source>
        <dbReference type="ARBA" id="ARBA00022676"/>
    </source>
</evidence>
<feature type="transmembrane region" description="Helical" evidence="4">
    <location>
        <begin position="660"/>
        <end position="680"/>
    </location>
</feature>
<feature type="transmembrane region" description="Helical" evidence="4">
    <location>
        <begin position="293"/>
        <end position="320"/>
    </location>
</feature>
<dbReference type="PROSITE" id="PS51677">
    <property type="entry name" value="NODB"/>
    <property type="match status" value="1"/>
</dbReference>
<dbReference type="Pfam" id="PF01522">
    <property type="entry name" value="Polysacc_deac_1"/>
    <property type="match status" value="1"/>
</dbReference>
<evidence type="ECO:0000313" key="8">
    <source>
        <dbReference type="Proteomes" id="UP000070598"/>
    </source>
</evidence>
<dbReference type="PATRIC" id="fig|1469144.8.peg.4584"/>
<evidence type="ECO:0000259" key="5">
    <source>
        <dbReference type="PROSITE" id="PS51677"/>
    </source>
</evidence>
<dbReference type="GO" id="GO:0016810">
    <property type="term" value="F:hydrolase activity, acting on carbon-nitrogen (but not peptide) bonds"/>
    <property type="evidence" value="ECO:0007669"/>
    <property type="project" value="InterPro"/>
</dbReference>
<reference evidence="6 9" key="1">
    <citation type="submission" date="2015-02" db="EMBL/GenBank/DDBJ databases">
        <title>Physiological reanalysis, assessment of diazotrophy, and genome sequences of multiple isolates of Streptomyces thermoautotrophicus.</title>
        <authorList>
            <person name="MacKellar D.C."/>
            <person name="Lieber L."/>
            <person name="Norman J."/>
            <person name="Bolger A."/>
            <person name="Tobin C."/>
            <person name="Murray J.W."/>
            <person name="Prell J."/>
        </authorList>
    </citation>
    <scope>NUCLEOTIDE SEQUENCE [LARGE SCALE GENOMIC DNA]</scope>
    <source>
        <strain evidence="6 9">UBT1</strain>
    </source>
</reference>
<comment type="similarity">
    <text evidence="1">Belongs to the glycosyltransferase 2 family.</text>
</comment>
<dbReference type="InterPro" id="IPR011330">
    <property type="entry name" value="Glyco_hydro/deAcase_b/a-brl"/>
</dbReference>
<evidence type="ECO:0000256" key="3">
    <source>
        <dbReference type="ARBA" id="ARBA00022679"/>
    </source>
</evidence>
<dbReference type="PANTHER" id="PTHR43630">
    <property type="entry name" value="POLY-BETA-1,6-N-ACETYL-D-GLUCOSAMINE SYNTHASE"/>
    <property type="match status" value="1"/>
</dbReference>
<dbReference type="PANTHER" id="PTHR43630:SF1">
    <property type="entry name" value="POLY-BETA-1,6-N-ACETYL-D-GLUCOSAMINE SYNTHASE"/>
    <property type="match status" value="1"/>
</dbReference>
<keyword evidence="2" id="KW-0328">Glycosyltransferase</keyword>
<dbReference type="EMBL" id="JYIK01001114">
    <property type="protein sequence ID" value="KWX06070.1"/>
    <property type="molecule type" value="Genomic_DNA"/>
</dbReference>
<dbReference type="Proteomes" id="UP000070659">
    <property type="component" value="Unassembled WGS sequence"/>
</dbReference>
<keyword evidence="3 6" id="KW-0808">Transferase</keyword>
<evidence type="ECO:0000256" key="4">
    <source>
        <dbReference type="SAM" id="Phobius"/>
    </source>
</evidence>
<keyword evidence="4" id="KW-1133">Transmembrane helix</keyword>
<feature type="transmembrane region" description="Helical" evidence="4">
    <location>
        <begin position="619"/>
        <end position="639"/>
    </location>
</feature>
<evidence type="ECO:0000313" key="9">
    <source>
        <dbReference type="Proteomes" id="UP000070659"/>
    </source>
</evidence>
<evidence type="ECO:0000256" key="1">
    <source>
        <dbReference type="ARBA" id="ARBA00006739"/>
    </source>
</evidence>
<dbReference type="EMBL" id="JYIJ01000013">
    <property type="protein sequence ID" value="KWX05059.1"/>
    <property type="molecule type" value="Genomic_DNA"/>
</dbReference>
<name>A0A132N4I1_9ACTN</name>
<accession>A0A132N4I1</accession>
<reference evidence="8" key="2">
    <citation type="submission" date="2015-02" db="EMBL/GenBank/DDBJ databases">
        <title>Physiological reanalysis, assessment of diazotrophy, and genome sequences of multiple isolates of Streptomyces thermoautotrophicus.</title>
        <authorList>
            <person name="MacKellar D.C."/>
            <person name="Lieber L."/>
            <person name="Norman J."/>
            <person name="Bolger A."/>
            <person name="Tobin C."/>
            <person name="Murray J.W."/>
            <person name="Friesen M."/>
            <person name="Prell J."/>
        </authorList>
    </citation>
    <scope>NUCLEOTIDE SEQUENCE [LARGE SCALE GENOMIC DNA]</scope>
    <source>
        <strain evidence="8">UBT1</strain>
    </source>
</reference>
<protein>
    <submittedName>
        <fullName evidence="6">Bi-functional transferase/deacetylase</fullName>
    </submittedName>
</protein>
<dbReference type="CDD" id="cd06423">
    <property type="entry name" value="CESA_like"/>
    <property type="match status" value="1"/>
</dbReference>
<sequence>MPRPKWVVAIIAFVVFWCFLLVNGLVHSEIGLDQRISPPVDASHVPDQIRNGGPIIDTVHQPARSYQVPPKTVVLTFDDGPDPRWTPEVLRVLRKHRVPGTFFIVGSLATRYPEIIREMRESGAEIGIHTFTHPDLVYAAGWRRQLELSESQLAIAGAAGVTTSLVRPPYSSMSRALNNATWPVVQDTGRLGYFTVLTTHDTKDWQRPGVDAIVRNGIPRGGVGGIILLHDAGGDRSQTVAALDRLIPELRKKGYRFSTVAGVLRQPTANPEADPAERWRGVTLVTAVRVATFVIAVCAAALLVTGVLILARLLLMLAFASRHARRRKSRDWSWGPPVTEPVSVIVPAYNEKECIADTVRSLVASDHPVEVIVVDDGSTDGTADIVESLRLPNVTVIRKPNGGKPSALNTGIMHARHDLIVMMDGDTVFERDTIRRLVQPFADPEVGAVAGNAKVANRRSLIGRWQHIEYVIGFNIDRRVYDILRCMPTVPGAVGAFRRQALLQVGGVSDDTLAEDTDLTMAICRAGWRVVYEETARAWTETPATLGQLWRQRYRWSYGTIQSMWKHRRALFEGGPSGRFGWFGLLSLALFQVLLPLLAPLVDVFLVYGLLFLDPLKTFLAWLAVLLVQLLSGAYAFRLDREPLRTLWLMPLQQFVYRQLMYLVLIQSVVTALTGVRLRWQKLTRSGGLNAILATETGRPRD</sequence>
<dbReference type="Pfam" id="PF13641">
    <property type="entry name" value="Glyco_tranf_2_3"/>
    <property type="match status" value="1"/>
</dbReference>
<feature type="domain" description="NodB homology" evidence="5">
    <location>
        <begin position="71"/>
        <end position="258"/>
    </location>
</feature>
<dbReference type="GO" id="GO:0016757">
    <property type="term" value="F:glycosyltransferase activity"/>
    <property type="evidence" value="ECO:0007669"/>
    <property type="project" value="UniProtKB-KW"/>
</dbReference>
<proteinExistence type="inferred from homology"/>
<organism evidence="6 9">
    <name type="scientific">Carbonactinospora thermoautotrophica</name>
    <dbReference type="NCBI Taxonomy" id="1469144"/>
    <lineage>
        <taxon>Bacteria</taxon>
        <taxon>Bacillati</taxon>
        <taxon>Actinomycetota</taxon>
        <taxon>Actinomycetes</taxon>
        <taxon>Kitasatosporales</taxon>
        <taxon>Carbonactinosporaceae</taxon>
        <taxon>Carbonactinospora</taxon>
    </lineage>
</organism>
<comment type="caution">
    <text evidence="6">The sequence shown here is derived from an EMBL/GenBank/DDBJ whole genome shotgun (WGS) entry which is preliminary data.</text>
</comment>
<dbReference type="InterPro" id="IPR029044">
    <property type="entry name" value="Nucleotide-diphossugar_trans"/>
</dbReference>
<dbReference type="SUPFAM" id="SSF88713">
    <property type="entry name" value="Glycoside hydrolase/deacetylase"/>
    <property type="match status" value="1"/>
</dbReference>
<dbReference type="Gene3D" id="3.90.550.10">
    <property type="entry name" value="Spore Coat Polysaccharide Biosynthesis Protein SpsA, Chain A"/>
    <property type="match status" value="1"/>
</dbReference>
<dbReference type="GO" id="GO:0005975">
    <property type="term" value="P:carbohydrate metabolic process"/>
    <property type="evidence" value="ECO:0007669"/>
    <property type="project" value="InterPro"/>
</dbReference>
<keyword evidence="4" id="KW-0472">Membrane</keyword>
<dbReference type="Gene3D" id="3.20.20.370">
    <property type="entry name" value="Glycoside hydrolase/deacetylase"/>
    <property type="match status" value="1"/>
</dbReference>
<gene>
    <name evidence="6" type="ORF">TH66_04780</name>
    <name evidence="7" type="ORF">TR74_23055</name>
</gene>
<dbReference type="InterPro" id="IPR002509">
    <property type="entry name" value="NODB_dom"/>
</dbReference>
<evidence type="ECO:0000313" key="6">
    <source>
        <dbReference type="EMBL" id="KWX05059.1"/>
    </source>
</evidence>
<dbReference type="SUPFAM" id="SSF53448">
    <property type="entry name" value="Nucleotide-diphospho-sugar transferases"/>
    <property type="match status" value="1"/>
</dbReference>
<keyword evidence="4" id="KW-0812">Transmembrane</keyword>
<evidence type="ECO:0000313" key="7">
    <source>
        <dbReference type="EMBL" id="KWX06070.1"/>
    </source>
</evidence>
<dbReference type="Proteomes" id="UP000070598">
    <property type="component" value="Unassembled WGS sequence"/>
</dbReference>
<dbReference type="AlphaFoldDB" id="A0A132N4I1"/>